<protein>
    <recommendedName>
        <fullName evidence="4">Pseudouridine synthase</fullName>
        <ecNumber evidence="4">5.4.99.-</ecNumber>
    </recommendedName>
</protein>
<evidence type="ECO:0000256" key="2">
    <source>
        <dbReference type="ARBA" id="ARBA00023235"/>
    </source>
</evidence>
<dbReference type="Gene3D" id="3.30.2350.10">
    <property type="entry name" value="Pseudouridine synthase"/>
    <property type="match status" value="1"/>
</dbReference>
<keyword evidence="3" id="KW-0694">RNA-binding</keyword>
<dbReference type="Proteomes" id="UP001466331">
    <property type="component" value="Unassembled WGS sequence"/>
</dbReference>
<dbReference type="EC" id="5.4.99.-" evidence="4"/>
<comment type="function">
    <text evidence="4">Responsible for synthesis of pseudouridine from uracil.</text>
</comment>
<evidence type="ECO:0000256" key="4">
    <source>
        <dbReference type="RuleBase" id="RU362028"/>
    </source>
</evidence>
<proteinExistence type="inferred from homology"/>
<evidence type="ECO:0000256" key="1">
    <source>
        <dbReference type="ARBA" id="ARBA00010876"/>
    </source>
</evidence>
<dbReference type="SUPFAM" id="SSF55120">
    <property type="entry name" value="Pseudouridine synthase"/>
    <property type="match status" value="1"/>
</dbReference>
<dbReference type="InterPro" id="IPR020103">
    <property type="entry name" value="PsdUridine_synth_cat_dom_sf"/>
</dbReference>
<dbReference type="PROSITE" id="PS50889">
    <property type="entry name" value="S4"/>
    <property type="match status" value="1"/>
</dbReference>
<evidence type="ECO:0000313" key="6">
    <source>
        <dbReference type="EMBL" id="MEM5947899.1"/>
    </source>
</evidence>
<dbReference type="NCBIfam" id="TIGR00005">
    <property type="entry name" value="rluA_subfam"/>
    <property type="match status" value="1"/>
</dbReference>
<organism evidence="6 7">
    <name type="scientific">Rarispira pelagica</name>
    <dbReference type="NCBI Taxonomy" id="3141764"/>
    <lineage>
        <taxon>Bacteria</taxon>
        <taxon>Pseudomonadati</taxon>
        <taxon>Spirochaetota</taxon>
        <taxon>Spirochaetia</taxon>
        <taxon>Winmispirales</taxon>
        <taxon>Winmispiraceae</taxon>
        <taxon>Rarispira</taxon>
    </lineage>
</organism>
<dbReference type="InterPro" id="IPR036986">
    <property type="entry name" value="S4_RNA-bd_sf"/>
</dbReference>
<dbReference type="InterPro" id="IPR006225">
    <property type="entry name" value="PsdUridine_synth_RluC/D"/>
</dbReference>
<accession>A0ABU9UB57</accession>
<comment type="caution">
    <text evidence="6">The sequence shown here is derived from an EMBL/GenBank/DDBJ whole genome shotgun (WGS) entry which is preliminary data.</text>
</comment>
<comment type="similarity">
    <text evidence="1 4">Belongs to the pseudouridine synthase RluA family.</text>
</comment>
<dbReference type="RefSeq" id="WP_420069346.1">
    <property type="nucleotide sequence ID" value="NZ_JBCHKQ010000002.1"/>
</dbReference>
<name>A0ABU9UB57_9SPIR</name>
<keyword evidence="2 4" id="KW-0413">Isomerase</keyword>
<comment type="catalytic activity">
    <reaction evidence="4">
        <text>a uridine in RNA = a pseudouridine in RNA</text>
        <dbReference type="Rhea" id="RHEA:48348"/>
        <dbReference type="Rhea" id="RHEA-COMP:12068"/>
        <dbReference type="Rhea" id="RHEA-COMP:12069"/>
        <dbReference type="ChEBI" id="CHEBI:65314"/>
        <dbReference type="ChEBI" id="CHEBI:65315"/>
    </reaction>
</comment>
<dbReference type="Gene3D" id="3.10.290.10">
    <property type="entry name" value="RNA-binding S4 domain"/>
    <property type="match status" value="1"/>
</dbReference>
<dbReference type="Pfam" id="PF00849">
    <property type="entry name" value="PseudoU_synth_2"/>
    <property type="match status" value="1"/>
</dbReference>
<dbReference type="GO" id="GO:0016853">
    <property type="term" value="F:isomerase activity"/>
    <property type="evidence" value="ECO:0007669"/>
    <property type="project" value="UniProtKB-KW"/>
</dbReference>
<evidence type="ECO:0000259" key="5">
    <source>
        <dbReference type="Pfam" id="PF00849"/>
    </source>
</evidence>
<dbReference type="PANTHER" id="PTHR21600">
    <property type="entry name" value="MITOCHONDRIAL RNA PSEUDOURIDINE SYNTHASE"/>
    <property type="match status" value="1"/>
</dbReference>
<feature type="domain" description="Pseudouridine synthase RsuA/RluA-like" evidence="5">
    <location>
        <begin position="88"/>
        <end position="251"/>
    </location>
</feature>
<evidence type="ECO:0000313" key="7">
    <source>
        <dbReference type="Proteomes" id="UP001466331"/>
    </source>
</evidence>
<keyword evidence="7" id="KW-1185">Reference proteome</keyword>
<dbReference type="CDD" id="cd02869">
    <property type="entry name" value="PseudoU_synth_RluA_like"/>
    <property type="match status" value="1"/>
</dbReference>
<dbReference type="InterPro" id="IPR006224">
    <property type="entry name" value="PsdUridine_synth_RluA-like_CS"/>
</dbReference>
<sequence>MGTPFYFSSSLIDEGLRLDEFLASRLGISRNQVKQRVSSLVVNGKPCKLSKKLVAGLSISGILEPVPHTELVPQDIELSVLYEDEFCIVIDKPQGLVVHPGAGNPEGTVANALAYRYFSAGLEYEEEGFDDVDNLRPGIVHRLDKDTSGVLLAAKDKASQEFFSSCFRERQVKKIYLAVVKGLPSAKNGTIEGWLRRSRSNRKKFILTEHDEGGKFSQSFYSVLSSYGRYSLVALYPHTGRTHQLRVHMAHIGCPILGDPLYSRVDSSFPDATLMLHAYRLTIPLPDKKRIASFRAPLPVRFKEVLRTLSARYR</sequence>
<reference evidence="6 7" key="1">
    <citation type="submission" date="2024-03" db="EMBL/GenBank/DDBJ databases">
        <title>Ignisphaera cupida sp. nov., a hyperthermophilic hydrolytic archaeon from a hot spring of Kamchatka, and proposal of Ignisphaeraceae fam. nov.</title>
        <authorList>
            <person name="Podosokorskaya O.A."/>
            <person name="Elcheninov A.G."/>
            <person name="Maltseva A.I."/>
            <person name="Zayulina K.S."/>
            <person name="Novikov A."/>
            <person name="Merkel A.Y."/>
        </authorList>
    </citation>
    <scope>NUCLEOTIDE SEQUENCE [LARGE SCALE GENOMIC DNA]</scope>
    <source>
        <strain evidence="6 7">38H-sp</strain>
    </source>
</reference>
<dbReference type="EMBL" id="JBCHKQ010000002">
    <property type="protein sequence ID" value="MEM5947899.1"/>
    <property type="molecule type" value="Genomic_DNA"/>
</dbReference>
<dbReference type="PANTHER" id="PTHR21600:SF87">
    <property type="entry name" value="RNA PSEUDOURIDYLATE SYNTHASE DOMAIN-CONTAINING PROTEIN 1"/>
    <property type="match status" value="1"/>
</dbReference>
<dbReference type="InterPro" id="IPR006145">
    <property type="entry name" value="PsdUridine_synth_RsuA/RluA"/>
</dbReference>
<evidence type="ECO:0000256" key="3">
    <source>
        <dbReference type="PROSITE-ProRule" id="PRU00182"/>
    </source>
</evidence>
<dbReference type="PROSITE" id="PS01129">
    <property type="entry name" value="PSI_RLU"/>
    <property type="match status" value="1"/>
</dbReference>
<dbReference type="InterPro" id="IPR050188">
    <property type="entry name" value="RluA_PseudoU_synthase"/>
</dbReference>
<gene>
    <name evidence="6" type="ORF">WKV44_05020</name>
</gene>